<evidence type="ECO:0000313" key="1">
    <source>
        <dbReference type="EnsemblMetazoa" id="AMEC010943-PA"/>
    </source>
</evidence>
<dbReference type="Proteomes" id="UP000075902">
    <property type="component" value="Unassembled WGS sequence"/>
</dbReference>
<dbReference type="EnsemblMetazoa" id="AMEC010943-RA">
    <property type="protein sequence ID" value="AMEC010943-PA"/>
    <property type="gene ID" value="AMEC010943"/>
</dbReference>
<keyword evidence="2" id="KW-1185">Reference proteome</keyword>
<reference evidence="2" key="1">
    <citation type="submission" date="2014-01" db="EMBL/GenBank/DDBJ databases">
        <title>The Genome Sequence of Anopheles melas CM1001059_A (V2).</title>
        <authorList>
            <consortium name="The Broad Institute Genomics Platform"/>
            <person name="Neafsey D.E."/>
            <person name="Besansky N."/>
            <person name="Howell P."/>
            <person name="Walton C."/>
            <person name="Young S.K."/>
            <person name="Zeng Q."/>
            <person name="Gargeya S."/>
            <person name="Fitzgerald M."/>
            <person name="Haas B."/>
            <person name="Abouelleil A."/>
            <person name="Allen A.W."/>
            <person name="Alvarado L."/>
            <person name="Arachchi H.M."/>
            <person name="Berlin A.M."/>
            <person name="Chapman S.B."/>
            <person name="Gainer-Dewar J."/>
            <person name="Goldberg J."/>
            <person name="Griggs A."/>
            <person name="Gujja S."/>
            <person name="Hansen M."/>
            <person name="Howarth C."/>
            <person name="Imamovic A."/>
            <person name="Ireland A."/>
            <person name="Larimer J."/>
            <person name="McCowan C."/>
            <person name="Murphy C."/>
            <person name="Pearson M."/>
            <person name="Poon T.W."/>
            <person name="Priest M."/>
            <person name="Roberts A."/>
            <person name="Saif S."/>
            <person name="Shea T."/>
            <person name="Sisk P."/>
            <person name="Sykes S."/>
            <person name="Wortman J."/>
            <person name="Nusbaum C."/>
            <person name="Birren B."/>
        </authorList>
    </citation>
    <scope>NUCLEOTIDE SEQUENCE [LARGE SCALE GENOMIC DNA]</scope>
    <source>
        <strain evidence="2">CM1001059</strain>
    </source>
</reference>
<name>A0A182TZ38_9DIPT</name>
<evidence type="ECO:0000313" key="2">
    <source>
        <dbReference type="Proteomes" id="UP000075902"/>
    </source>
</evidence>
<protein>
    <submittedName>
        <fullName evidence="1">Uncharacterized protein</fullName>
    </submittedName>
</protein>
<dbReference type="AlphaFoldDB" id="A0A182TZ38"/>
<accession>A0A182TZ38</accession>
<organism evidence="1 2">
    <name type="scientific">Anopheles melas</name>
    <dbReference type="NCBI Taxonomy" id="34690"/>
    <lineage>
        <taxon>Eukaryota</taxon>
        <taxon>Metazoa</taxon>
        <taxon>Ecdysozoa</taxon>
        <taxon>Arthropoda</taxon>
        <taxon>Hexapoda</taxon>
        <taxon>Insecta</taxon>
        <taxon>Pterygota</taxon>
        <taxon>Neoptera</taxon>
        <taxon>Endopterygota</taxon>
        <taxon>Diptera</taxon>
        <taxon>Nematocera</taxon>
        <taxon>Culicoidea</taxon>
        <taxon>Culicidae</taxon>
        <taxon>Anophelinae</taxon>
        <taxon>Anopheles</taxon>
    </lineage>
</organism>
<reference evidence="1" key="2">
    <citation type="submission" date="2020-05" db="UniProtKB">
        <authorList>
            <consortium name="EnsemblMetazoa"/>
        </authorList>
    </citation>
    <scope>IDENTIFICATION</scope>
    <source>
        <strain evidence="1">CM1001059</strain>
    </source>
</reference>
<proteinExistence type="predicted"/>
<dbReference type="VEuPathDB" id="VectorBase:AMEC010943"/>
<sequence length="130" mass="14411">MTRFVRELAGRKAAGYSRSLRCSISVDECYSPMLRRSRLNQGAVTHSCGHSFMHGRPGTVQPFVVLLAFKEKGKKKGAKNRKGKSIIPTVTVIPEPYGTDTFARPAVGSIQRLLYSYPPWVSAIESLTPR</sequence>